<protein>
    <submittedName>
        <fullName evidence="2">Uncharacterized protein</fullName>
    </submittedName>
</protein>
<sequence>MVILVSIRKLKRAVSAQLPRRVHHLRTQRRRRKLRRHQTNVLSKRRKKNQMKE</sequence>
<feature type="region of interest" description="Disordered" evidence="1">
    <location>
        <begin position="21"/>
        <end position="53"/>
    </location>
</feature>
<name>A0A0A9E5S8_ARUDO</name>
<reference evidence="2" key="1">
    <citation type="submission" date="2014-09" db="EMBL/GenBank/DDBJ databases">
        <authorList>
            <person name="Magalhaes I.L.F."/>
            <person name="Oliveira U."/>
            <person name="Santos F.R."/>
            <person name="Vidigal T.H.D.A."/>
            <person name="Brescovit A.D."/>
            <person name="Santos A.J."/>
        </authorList>
    </citation>
    <scope>NUCLEOTIDE SEQUENCE</scope>
    <source>
        <tissue evidence="2">Shoot tissue taken approximately 20 cm above the soil surface</tissue>
    </source>
</reference>
<dbReference type="AlphaFoldDB" id="A0A0A9E5S8"/>
<proteinExistence type="predicted"/>
<dbReference type="EMBL" id="GBRH01204655">
    <property type="protein sequence ID" value="JAD93240.1"/>
    <property type="molecule type" value="Transcribed_RNA"/>
</dbReference>
<reference evidence="2" key="2">
    <citation type="journal article" date="2015" name="Data Brief">
        <title>Shoot transcriptome of the giant reed, Arundo donax.</title>
        <authorList>
            <person name="Barrero R.A."/>
            <person name="Guerrero F.D."/>
            <person name="Moolhuijzen P."/>
            <person name="Goolsby J.A."/>
            <person name="Tidwell J."/>
            <person name="Bellgard S.E."/>
            <person name="Bellgard M.I."/>
        </authorList>
    </citation>
    <scope>NUCLEOTIDE SEQUENCE</scope>
    <source>
        <tissue evidence="2">Shoot tissue taken approximately 20 cm above the soil surface</tissue>
    </source>
</reference>
<evidence type="ECO:0000313" key="2">
    <source>
        <dbReference type="EMBL" id="JAD93240.1"/>
    </source>
</evidence>
<evidence type="ECO:0000256" key="1">
    <source>
        <dbReference type="SAM" id="MobiDB-lite"/>
    </source>
</evidence>
<accession>A0A0A9E5S8</accession>
<organism evidence="2">
    <name type="scientific">Arundo donax</name>
    <name type="common">Giant reed</name>
    <name type="synonym">Donax arundinaceus</name>
    <dbReference type="NCBI Taxonomy" id="35708"/>
    <lineage>
        <taxon>Eukaryota</taxon>
        <taxon>Viridiplantae</taxon>
        <taxon>Streptophyta</taxon>
        <taxon>Embryophyta</taxon>
        <taxon>Tracheophyta</taxon>
        <taxon>Spermatophyta</taxon>
        <taxon>Magnoliopsida</taxon>
        <taxon>Liliopsida</taxon>
        <taxon>Poales</taxon>
        <taxon>Poaceae</taxon>
        <taxon>PACMAD clade</taxon>
        <taxon>Arundinoideae</taxon>
        <taxon>Arundineae</taxon>
        <taxon>Arundo</taxon>
    </lineage>
</organism>